<gene>
    <name evidence="3" type="ORF">ACM01_36795</name>
</gene>
<protein>
    <submittedName>
        <fullName evidence="3">Lipoprotein</fullName>
    </submittedName>
</protein>
<evidence type="ECO:0000313" key="4">
    <source>
        <dbReference type="Proteomes" id="UP000037432"/>
    </source>
</evidence>
<dbReference type="InterPro" id="IPR007410">
    <property type="entry name" value="LpqE-like"/>
</dbReference>
<evidence type="ECO:0000256" key="2">
    <source>
        <dbReference type="SAM" id="SignalP"/>
    </source>
</evidence>
<dbReference type="PATRIC" id="fig|1938.3.peg.8070"/>
<dbReference type="Proteomes" id="UP000037432">
    <property type="component" value="Unassembled WGS sequence"/>
</dbReference>
<dbReference type="PROSITE" id="PS51257">
    <property type="entry name" value="PROKAR_LIPOPROTEIN"/>
    <property type="match status" value="1"/>
</dbReference>
<reference evidence="3 4" key="1">
    <citation type="submission" date="2015-06" db="EMBL/GenBank/DDBJ databases">
        <authorList>
            <person name="Ju K.-S."/>
            <person name="Doroghazi J.R."/>
            <person name="Metcalf W.W."/>
        </authorList>
    </citation>
    <scope>NUCLEOTIDE SEQUENCE [LARGE SCALE GENOMIC DNA]</scope>
    <source>
        <strain evidence="3 4">NRRL 3414</strain>
    </source>
</reference>
<feature type="compositionally biased region" description="Low complexity" evidence="1">
    <location>
        <begin position="172"/>
        <end position="231"/>
    </location>
</feature>
<dbReference type="EMBL" id="LFNT01000067">
    <property type="protein sequence ID" value="KMS68958.1"/>
    <property type="molecule type" value="Genomic_DNA"/>
</dbReference>
<dbReference type="RefSeq" id="WP_048585778.1">
    <property type="nucleotide sequence ID" value="NZ_LFNT01000067.1"/>
</dbReference>
<evidence type="ECO:0000313" key="3">
    <source>
        <dbReference type="EMBL" id="KMS68958.1"/>
    </source>
</evidence>
<keyword evidence="2" id="KW-0732">Signal</keyword>
<dbReference type="AlphaFoldDB" id="A0A0J7Z0X2"/>
<accession>A0A0J7Z0X2</accession>
<evidence type="ECO:0000256" key="1">
    <source>
        <dbReference type="SAM" id="MobiDB-lite"/>
    </source>
</evidence>
<dbReference type="SUPFAM" id="SSF110087">
    <property type="entry name" value="DR1885-like metal-binding protein"/>
    <property type="match status" value="1"/>
</dbReference>
<comment type="caution">
    <text evidence="3">The sequence shown here is derived from an EMBL/GenBank/DDBJ whole genome shotgun (WGS) entry which is preliminary data.</text>
</comment>
<keyword evidence="3" id="KW-0449">Lipoprotein</keyword>
<feature type="signal peptide" evidence="2">
    <location>
        <begin position="1"/>
        <end position="26"/>
    </location>
</feature>
<dbReference type="InterPro" id="IPR036182">
    <property type="entry name" value="PCuAC_sf"/>
</dbReference>
<dbReference type="Pfam" id="PF04314">
    <property type="entry name" value="PCuAC"/>
    <property type="match status" value="1"/>
</dbReference>
<sequence length="237" mass="22788">MSSSLRRGALAAAAIAFSITSLGACAAGNNSQTLEIKPDNAATTVGDIKIQNAVVITQPDLESTGPAAIAATLFNSGSTAQTLDSIKVDGTAKSAALKPAKGGSLTIPAGGSLIIGGKDNASATLPSSREAIQDGNAQKITFTFSKTGDVSLRAFVVPAEHYFESWGPSQVPAAPDASPSPSGSPTGTPAGGTEATPGGTASAGETPGAGTEAGTEAGAGAGAATPSDGASHSAAGH</sequence>
<feature type="chain" id="PRO_5005292383" evidence="2">
    <location>
        <begin position="27"/>
        <end position="237"/>
    </location>
</feature>
<organism evidence="3 4">
    <name type="scientific">Streptomyces viridochromogenes</name>
    <dbReference type="NCBI Taxonomy" id="1938"/>
    <lineage>
        <taxon>Bacteria</taxon>
        <taxon>Bacillati</taxon>
        <taxon>Actinomycetota</taxon>
        <taxon>Actinomycetes</taxon>
        <taxon>Kitasatosporales</taxon>
        <taxon>Streptomycetaceae</taxon>
        <taxon>Streptomyces</taxon>
    </lineage>
</organism>
<proteinExistence type="predicted"/>
<dbReference type="OrthoDB" id="3824824at2"/>
<name>A0A0J7Z0X2_STRVR</name>
<feature type="region of interest" description="Disordered" evidence="1">
    <location>
        <begin position="168"/>
        <end position="237"/>
    </location>
</feature>